<dbReference type="Gene3D" id="3.40.50.300">
    <property type="entry name" value="P-loop containing nucleotide triphosphate hydrolases"/>
    <property type="match status" value="1"/>
</dbReference>
<dbReference type="Proteomes" id="UP000799772">
    <property type="component" value="Unassembled WGS sequence"/>
</dbReference>
<reference evidence="2" key="1">
    <citation type="journal article" date="2020" name="Stud. Mycol.">
        <title>101 Dothideomycetes genomes: a test case for predicting lifestyles and emergence of pathogens.</title>
        <authorList>
            <person name="Haridas S."/>
            <person name="Albert R."/>
            <person name="Binder M."/>
            <person name="Bloem J."/>
            <person name="Labutti K."/>
            <person name="Salamov A."/>
            <person name="Andreopoulos B."/>
            <person name="Baker S."/>
            <person name="Barry K."/>
            <person name="Bills G."/>
            <person name="Bluhm B."/>
            <person name="Cannon C."/>
            <person name="Castanera R."/>
            <person name="Culley D."/>
            <person name="Daum C."/>
            <person name="Ezra D."/>
            <person name="Gonzalez J."/>
            <person name="Henrissat B."/>
            <person name="Kuo A."/>
            <person name="Liang C."/>
            <person name="Lipzen A."/>
            <person name="Lutzoni F."/>
            <person name="Magnuson J."/>
            <person name="Mondo S."/>
            <person name="Nolan M."/>
            <person name="Ohm R."/>
            <person name="Pangilinan J."/>
            <person name="Park H.-J."/>
            <person name="Ramirez L."/>
            <person name="Alfaro M."/>
            <person name="Sun H."/>
            <person name="Tritt A."/>
            <person name="Yoshinaga Y."/>
            <person name="Zwiers L.-H."/>
            <person name="Turgeon B."/>
            <person name="Goodwin S."/>
            <person name="Spatafora J."/>
            <person name="Crous P."/>
            <person name="Grigoriev I."/>
        </authorList>
    </citation>
    <scope>NUCLEOTIDE SEQUENCE</scope>
    <source>
        <strain evidence="2">CBS 133067</strain>
    </source>
</reference>
<dbReference type="Pfam" id="PF22942">
    <property type="entry name" value="DUF7025"/>
    <property type="match status" value="1"/>
</dbReference>
<comment type="caution">
    <text evidence="2">The sequence shown here is derived from an EMBL/GenBank/DDBJ whole genome shotgun (WGS) entry which is preliminary data.</text>
</comment>
<keyword evidence="2" id="KW-0378">Hydrolase</keyword>
<dbReference type="Pfam" id="PF23232">
    <property type="entry name" value="AAA_lid_13"/>
    <property type="match status" value="1"/>
</dbReference>
<dbReference type="InterPro" id="IPR027417">
    <property type="entry name" value="P-loop_NTPase"/>
</dbReference>
<evidence type="ECO:0000259" key="1">
    <source>
        <dbReference type="SMART" id="SM00382"/>
    </source>
</evidence>
<feature type="domain" description="AAA+ ATPase" evidence="1">
    <location>
        <begin position="377"/>
        <end position="500"/>
    </location>
</feature>
<protein>
    <submittedName>
        <fullName evidence="2">P-loop containing nucleoside triphosphate hydrolase protein</fullName>
    </submittedName>
</protein>
<dbReference type="AlphaFoldDB" id="A0A9P4M8P2"/>
<dbReference type="GO" id="GO:0005524">
    <property type="term" value="F:ATP binding"/>
    <property type="evidence" value="ECO:0007669"/>
    <property type="project" value="InterPro"/>
</dbReference>
<dbReference type="Pfam" id="PF00004">
    <property type="entry name" value="AAA"/>
    <property type="match status" value="1"/>
</dbReference>
<dbReference type="SMART" id="SM00382">
    <property type="entry name" value="AAA"/>
    <property type="match status" value="1"/>
</dbReference>
<dbReference type="InterPro" id="IPR003959">
    <property type="entry name" value="ATPase_AAA_core"/>
</dbReference>
<evidence type="ECO:0000313" key="2">
    <source>
        <dbReference type="EMBL" id="KAF2101245.1"/>
    </source>
</evidence>
<sequence>MIENDQITKIQLYIRSQPLLNALRSVVTYSSDEHSGEDLEEGLFDYPYQLLYHYKDELEVYGNCGNCNHTPERNRETKEHIAHLISFLYSQTSVNLAEVEKNWNDPVPVVNFKDLWLLYKPGQDMYVKEDGGMNAYVLDTVGGPVPTASGEMDSTNNCFLDLWNIDFDGDTLGRSAKSARVGFFEGPREITSLSLYPRKFHKKPDDMAQTLIDRGKRFFELSKGPCLQEYSGHGKFHGLKRYRRQRVMTDHSSRPWEFEELDDQDCMPPDGPNLRLADFHVPFSEYDDIKPRECKELTPHQYLLCSPLFYAFMLKDRIWDLVHVSGLREPNFNRTAIESLVMPQKTKEIIRAICKTYLQRMSGKQFFTADFIQGKGEGQIFLLHGPPGTGKTLTAECVAEYTGRPLLSITAGDLGHEPGELERKLLKYFRNGNDWDAVILLDEADVFLHDRGEDDLKRNSIVSIFLRALDYFEGILFLTTNRVGVIDEAFSSRIHMQLGFDELNDDARNKIWAMNFKRLEQAEAKVEYHWRAESYVQESEDVKDLQLNGREIRNAFQTAVALAMDDDPQKLTDKHLKDVVKMSKDFRDYMKKTRKMDPRKRAYMLGHRYDAPRTD</sequence>
<dbReference type="InterPro" id="IPR003593">
    <property type="entry name" value="AAA+_ATPase"/>
</dbReference>
<evidence type="ECO:0000313" key="3">
    <source>
        <dbReference type="Proteomes" id="UP000799772"/>
    </source>
</evidence>
<dbReference type="InterPro" id="IPR054289">
    <property type="entry name" value="DUF7025"/>
</dbReference>
<name>A0A9P4M8P2_9PEZI</name>
<dbReference type="SUPFAM" id="SSF52540">
    <property type="entry name" value="P-loop containing nucleoside triphosphate hydrolases"/>
    <property type="match status" value="1"/>
</dbReference>
<dbReference type="GO" id="GO:0016887">
    <property type="term" value="F:ATP hydrolysis activity"/>
    <property type="evidence" value="ECO:0007669"/>
    <property type="project" value="InterPro"/>
</dbReference>
<gene>
    <name evidence="2" type="ORF">NA57DRAFT_35426</name>
</gene>
<dbReference type="CDD" id="cd19481">
    <property type="entry name" value="RecA-like_protease"/>
    <property type="match status" value="1"/>
</dbReference>
<dbReference type="OrthoDB" id="10042665at2759"/>
<dbReference type="PANTHER" id="PTHR46411">
    <property type="entry name" value="FAMILY ATPASE, PUTATIVE-RELATED"/>
    <property type="match status" value="1"/>
</dbReference>
<proteinExistence type="predicted"/>
<organism evidence="2 3">
    <name type="scientific">Rhizodiscina lignyota</name>
    <dbReference type="NCBI Taxonomy" id="1504668"/>
    <lineage>
        <taxon>Eukaryota</taxon>
        <taxon>Fungi</taxon>
        <taxon>Dikarya</taxon>
        <taxon>Ascomycota</taxon>
        <taxon>Pezizomycotina</taxon>
        <taxon>Dothideomycetes</taxon>
        <taxon>Pleosporomycetidae</taxon>
        <taxon>Aulographales</taxon>
        <taxon>Rhizodiscinaceae</taxon>
        <taxon>Rhizodiscina</taxon>
    </lineage>
</organism>
<dbReference type="InterPro" id="IPR056599">
    <property type="entry name" value="AAA_lid_fung"/>
</dbReference>
<dbReference type="PANTHER" id="PTHR46411:SF4">
    <property type="entry name" value="AAA+ ATPASE DOMAIN-CONTAINING PROTEIN"/>
    <property type="match status" value="1"/>
</dbReference>
<keyword evidence="3" id="KW-1185">Reference proteome</keyword>
<accession>A0A9P4M8P2</accession>
<dbReference type="EMBL" id="ML978123">
    <property type="protein sequence ID" value="KAF2101245.1"/>
    <property type="molecule type" value="Genomic_DNA"/>
</dbReference>